<dbReference type="InterPro" id="IPR029016">
    <property type="entry name" value="GAF-like_dom_sf"/>
</dbReference>
<dbReference type="InterPro" id="IPR005467">
    <property type="entry name" value="His_kinase_dom"/>
</dbReference>
<keyword evidence="3" id="KW-1185">Reference proteome</keyword>
<dbReference type="InterPro" id="IPR003018">
    <property type="entry name" value="GAF"/>
</dbReference>
<dbReference type="Gene3D" id="3.30.565.10">
    <property type="entry name" value="Histidine kinase-like ATPase, C-terminal domain"/>
    <property type="match status" value="1"/>
</dbReference>
<dbReference type="Pfam" id="PF02518">
    <property type="entry name" value="HATPase_c"/>
    <property type="match status" value="1"/>
</dbReference>
<organism evidence="2 3">
    <name type="scientific">Zunongwangia endophytica</name>
    <dbReference type="NCBI Taxonomy" id="1808945"/>
    <lineage>
        <taxon>Bacteria</taxon>
        <taxon>Pseudomonadati</taxon>
        <taxon>Bacteroidota</taxon>
        <taxon>Flavobacteriia</taxon>
        <taxon>Flavobacteriales</taxon>
        <taxon>Flavobacteriaceae</taxon>
        <taxon>Zunongwangia</taxon>
    </lineage>
</organism>
<dbReference type="InterPro" id="IPR036890">
    <property type="entry name" value="HATPase_C_sf"/>
</dbReference>
<dbReference type="SUPFAM" id="SSF55874">
    <property type="entry name" value="ATPase domain of HSP90 chaperone/DNA topoisomerase II/histidine kinase"/>
    <property type="match status" value="1"/>
</dbReference>
<dbReference type="PANTHER" id="PTHR43102">
    <property type="entry name" value="SLR1143 PROTEIN"/>
    <property type="match status" value="1"/>
</dbReference>
<dbReference type="Pfam" id="PF01590">
    <property type="entry name" value="GAF"/>
    <property type="match status" value="1"/>
</dbReference>
<evidence type="ECO:0000259" key="1">
    <source>
        <dbReference type="PROSITE" id="PS50109"/>
    </source>
</evidence>
<name>A0ABV8H853_9FLAO</name>
<sequence length="397" mass="44330">MIAPNDSSEEEFKRVLEVSQLDLDYQSLQEMFENLTKMASKITGANLSLVNILDSYWQWSIAANGMETGVMRREQSVCQYTIGQDEFFEVDNFRDDDRFDVPLDKKYCYYLGLPLKSAAGNAIGALCIIDEVKQNISEDQRYLLKLIGAEVVEKLEALKKMAEVNRRFHDMHAAQRELGYELRGPVSGILGLSKLAEQEGDSATLKKYFNLAGRSSSELIDIIGNSLEKNSNEFLHYEKGSITLLALKNKLLELFSDLGNTKHLELNIELLAGNQNLKFSKQKIVQLAGNLISNAIKFGKEDSVINVILGLKNTSISDMAKFSIQVESQGACLSHEAIADIMNSNMNANEKLIGMDAYGLGLKLVRHLVLTMGGQIEITSEKDTAATKFYISIPRFI</sequence>
<dbReference type="InterPro" id="IPR003594">
    <property type="entry name" value="HATPase_dom"/>
</dbReference>
<evidence type="ECO:0000313" key="3">
    <source>
        <dbReference type="Proteomes" id="UP001595793"/>
    </source>
</evidence>
<gene>
    <name evidence="2" type="ORF">ACFOS1_06390</name>
</gene>
<dbReference type="Proteomes" id="UP001595793">
    <property type="component" value="Unassembled WGS sequence"/>
</dbReference>
<comment type="caution">
    <text evidence="2">The sequence shown here is derived from an EMBL/GenBank/DDBJ whole genome shotgun (WGS) entry which is preliminary data.</text>
</comment>
<dbReference type="Gene3D" id="3.30.450.40">
    <property type="match status" value="1"/>
</dbReference>
<proteinExistence type="predicted"/>
<keyword evidence="2" id="KW-0547">Nucleotide-binding</keyword>
<dbReference type="EMBL" id="JBHSAS010000006">
    <property type="protein sequence ID" value="MFC4027027.1"/>
    <property type="molecule type" value="Genomic_DNA"/>
</dbReference>
<reference evidence="3" key="1">
    <citation type="journal article" date="2019" name="Int. J. Syst. Evol. Microbiol.">
        <title>The Global Catalogue of Microorganisms (GCM) 10K type strain sequencing project: providing services to taxonomists for standard genome sequencing and annotation.</title>
        <authorList>
            <consortium name="The Broad Institute Genomics Platform"/>
            <consortium name="The Broad Institute Genome Sequencing Center for Infectious Disease"/>
            <person name="Wu L."/>
            <person name="Ma J."/>
        </authorList>
    </citation>
    <scope>NUCLEOTIDE SEQUENCE [LARGE SCALE GENOMIC DNA]</scope>
    <source>
        <strain evidence="3">CECT 9128</strain>
    </source>
</reference>
<dbReference type="SUPFAM" id="SSF55781">
    <property type="entry name" value="GAF domain-like"/>
    <property type="match status" value="1"/>
</dbReference>
<keyword evidence="2" id="KW-0067">ATP-binding</keyword>
<feature type="domain" description="Histidine kinase" evidence="1">
    <location>
        <begin position="177"/>
        <end position="397"/>
    </location>
</feature>
<accession>A0ABV8H853</accession>
<dbReference type="CDD" id="cd00075">
    <property type="entry name" value="HATPase"/>
    <property type="match status" value="1"/>
</dbReference>
<protein>
    <submittedName>
        <fullName evidence="2">ATP-binding protein</fullName>
    </submittedName>
</protein>
<dbReference type="PANTHER" id="PTHR43102:SF2">
    <property type="entry name" value="GAF DOMAIN-CONTAINING PROTEIN"/>
    <property type="match status" value="1"/>
</dbReference>
<dbReference type="PROSITE" id="PS50109">
    <property type="entry name" value="HIS_KIN"/>
    <property type="match status" value="1"/>
</dbReference>
<dbReference type="SMART" id="SM00387">
    <property type="entry name" value="HATPase_c"/>
    <property type="match status" value="1"/>
</dbReference>
<evidence type="ECO:0000313" key="2">
    <source>
        <dbReference type="EMBL" id="MFC4027027.1"/>
    </source>
</evidence>
<dbReference type="RefSeq" id="WP_290235153.1">
    <property type="nucleotide sequence ID" value="NZ_JAUFPZ010000002.1"/>
</dbReference>
<dbReference type="GO" id="GO:0005524">
    <property type="term" value="F:ATP binding"/>
    <property type="evidence" value="ECO:0007669"/>
    <property type="project" value="UniProtKB-KW"/>
</dbReference>